<feature type="transmembrane region" description="Helical" evidence="1">
    <location>
        <begin position="147"/>
        <end position="166"/>
    </location>
</feature>
<dbReference type="GO" id="GO:0016301">
    <property type="term" value="F:kinase activity"/>
    <property type="evidence" value="ECO:0007669"/>
    <property type="project" value="UniProtKB-KW"/>
</dbReference>
<dbReference type="Proteomes" id="UP001200741">
    <property type="component" value="Unassembled WGS sequence"/>
</dbReference>
<gene>
    <name evidence="4" type="ORF">LXT13_15860</name>
</gene>
<evidence type="ECO:0000313" key="5">
    <source>
        <dbReference type="Proteomes" id="UP001200741"/>
    </source>
</evidence>
<comment type="caution">
    <text evidence="4">The sequence shown here is derived from an EMBL/GenBank/DDBJ whole genome shotgun (WGS) entry which is preliminary data.</text>
</comment>
<dbReference type="RefSeq" id="WP_233372936.1">
    <property type="nucleotide sequence ID" value="NZ_JAJTWU010000006.1"/>
</dbReference>
<dbReference type="InterPro" id="IPR003594">
    <property type="entry name" value="HATPase_dom"/>
</dbReference>
<dbReference type="InterPro" id="IPR050640">
    <property type="entry name" value="Bact_2-comp_sensor_kinase"/>
</dbReference>
<feature type="domain" description="Signal transduction histidine kinase internal region" evidence="3">
    <location>
        <begin position="182"/>
        <end position="261"/>
    </location>
</feature>
<keyword evidence="1" id="KW-0472">Membrane</keyword>
<keyword evidence="5" id="KW-1185">Reference proteome</keyword>
<reference evidence="4 5" key="1">
    <citation type="submission" date="2021-12" db="EMBL/GenBank/DDBJ databases">
        <title>Genome seq of P8.</title>
        <authorList>
            <person name="Seo T."/>
        </authorList>
    </citation>
    <scope>NUCLEOTIDE SEQUENCE [LARGE SCALE GENOMIC DNA]</scope>
    <source>
        <strain evidence="4 5">P8</strain>
    </source>
</reference>
<evidence type="ECO:0000313" key="4">
    <source>
        <dbReference type="EMBL" id="MCE4555883.1"/>
    </source>
</evidence>
<organism evidence="4 5">
    <name type="scientific">Pelomonas cellulosilytica</name>
    <dbReference type="NCBI Taxonomy" id="2906762"/>
    <lineage>
        <taxon>Bacteria</taxon>
        <taxon>Pseudomonadati</taxon>
        <taxon>Pseudomonadota</taxon>
        <taxon>Betaproteobacteria</taxon>
        <taxon>Burkholderiales</taxon>
        <taxon>Sphaerotilaceae</taxon>
        <taxon>Roseateles</taxon>
    </lineage>
</organism>
<dbReference type="Gene3D" id="3.30.565.10">
    <property type="entry name" value="Histidine kinase-like ATPase, C-terminal domain"/>
    <property type="match status" value="1"/>
</dbReference>
<dbReference type="PANTHER" id="PTHR34220">
    <property type="entry name" value="SENSOR HISTIDINE KINASE YPDA"/>
    <property type="match status" value="1"/>
</dbReference>
<feature type="transmembrane region" description="Helical" evidence="1">
    <location>
        <begin position="105"/>
        <end position="127"/>
    </location>
</feature>
<keyword evidence="1" id="KW-1133">Transmembrane helix</keyword>
<dbReference type="SUPFAM" id="SSF55874">
    <property type="entry name" value="ATPase domain of HSP90 chaperone/DNA topoisomerase II/histidine kinase"/>
    <property type="match status" value="1"/>
</dbReference>
<evidence type="ECO:0000259" key="2">
    <source>
        <dbReference type="Pfam" id="PF02518"/>
    </source>
</evidence>
<feature type="transmembrane region" description="Helical" evidence="1">
    <location>
        <begin position="66"/>
        <end position="85"/>
    </location>
</feature>
<keyword evidence="4" id="KW-0808">Transferase</keyword>
<keyword evidence="1" id="KW-0812">Transmembrane</keyword>
<keyword evidence="4" id="KW-0418">Kinase</keyword>
<feature type="domain" description="Histidine kinase/HSP90-like ATPase" evidence="2">
    <location>
        <begin position="280"/>
        <end position="372"/>
    </location>
</feature>
<dbReference type="InterPro" id="IPR036890">
    <property type="entry name" value="HATPase_C_sf"/>
</dbReference>
<dbReference type="Pfam" id="PF02518">
    <property type="entry name" value="HATPase_c"/>
    <property type="match status" value="1"/>
</dbReference>
<dbReference type="Pfam" id="PF06580">
    <property type="entry name" value="His_kinase"/>
    <property type="match status" value="1"/>
</dbReference>
<feature type="transmembrane region" description="Helical" evidence="1">
    <location>
        <begin position="25"/>
        <end position="46"/>
    </location>
</feature>
<proteinExistence type="predicted"/>
<evidence type="ECO:0000259" key="3">
    <source>
        <dbReference type="Pfam" id="PF06580"/>
    </source>
</evidence>
<dbReference type="InterPro" id="IPR010559">
    <property type="entry name" value="Sig_transdc_His_kin_internal"/>
</dbReference>
<accession>A0ABS8XYV0</accession>
<sequence>MSFKEELTQALRRRRTLMKQRPDRLHVRVVIYAAWMLAFGLSFAVFGGIQAGNLGTAAWWHAQLPANLLVSACVTLCQYVGYRGLERFAPQRWLDVLNGLRDWRYGLFFASFSIVLALLGVVVGLSLVETVWKMTEPLPRLLGRAEFWRQFLLISALVSGAMMLRYRARLHREQLQARVTEAQLKLLQGQIEPHFLFNTLANVQSLIDFDPARAKLMLERFTDYLRASLGQMRGEATTLAQEFAMLEAYLGLMQLRMGDRLRVAMSLPAELGALAVPPLLVQPLVENAIHHGLEPTIAGGTVSVSARTADGRLWIEVADDGQGLDGPRRRGGNGIALGNIRERLTARFGPTAGLELLPRDGGGTLARIQIPHPASA</sequence>
<evidence type="ECO:0000256" key="1">
    <source>
        <dbReference type="SAM" id="Phobius"/>
    </source>
</evidence>
<dbReference type="EMBL" id="JAJTWU010000006">
    <property type="protein sequence ID" value="MCE4555883.1"/>
    <property type="molecule type" value="Genomic_DNA"/>
</dbReference>
<protein>
    <submittedName>
        <fullName evidence="4">Sensor histidine kinase</fullName>
    </submittedName>
</protein>
<name>A0ABS8XYV0_9BURK</name>
<dbReference type="PANTHER" id="PTHR34220:SF9">
    <property type="entry name" value="SIGNAL TRANSDUCTION HISTIDINE KINASE INTERNAL REGION DOMAIN-CONTAINING PROTEIN"/>
    <property type="match status" value="1"/>
</dbReference>